<proteinExistence type="predicted"/>
<evidence type="ECO:0000256" key="2">
    <source>
        <dbReference type="SAM" id="Phobius"/>
    </source>
</evidence>
<dbReference type="AlphaFoldDB" id="A0A022RX93"/>
<keyword evidence="2" id="KW-0812">Transmembrane</keyword>
<sequence>MKMLESNNNNNNEGAAAPSSDWNEWEKKIFTHYHEGVCDSMELLQSYLMNTRPSLALGALVLLAMSVPFSSSVVMVNALKVARGLLAGCHVSIDIDF</sequence>
<gene>
    <name evidence="3" type="ORF">MIMGU_mgv1a017007mg</name>
</gene>
<reference evidence="3 4" key="1">
    <citation type="journal article" date="2013" name="Proc. Natl. Acad. Sci. U.S.A.">
        <title>Fine-scale variation in meiotic recombination in Mimulus inferred from population shotgun sequencing.</title>
        <authorList>
            <person name="Hellsten U."/>
            <person name="Wright K.M."/>
            <person name="Jenkins J."/>
            <person name="Shu S."/>
            <person name="Yuan Y."/>
            <person name="Wessler S.R."/>
            <person name="Schmutz J."/>
            <person name="Willis J.H."/>
            <person name="Rokhsar D.S."/>
        </authorList>
    </citation>
    <scope>NUCLEOTIDE SEQUENCE [LARGE SCALE GENOMIC DNA]</scope>
    <source>
        <strain evidence="4">cv. DUN x IM62</strain>
    </source>
</reference>
<evidence type="ECO:0000256" key="1">
    <source>
        <dbReference type="SAM" id="MobiDB-lite"/>
    </source>
</evidence>
<dbReference type="Proteomes" id="UP000030748">
    <property type="component" value="Unassembled WGS sequence"/>
</dbReference>
<evidence type="ECO:0000313" key="4">
    <source>
        <dbReference type="Proteomes" id="UP000030748"/>
    </source>
</evidence>
<keyword evidence="2" id="KW-1133">Transmembrane helix</keyword>
<keyword evidence="2" id="KW-0472">Membrane</keyword>
<dbReference type="PANTHER" id="PTHR33782">
    <property type="entry name" value="OS01G0121600 PROTEIN"/>
    <property type="match status" value="1"/>
</dbReference>
<keyword evidence="4" id="KW-1185">Reference proteome</keyword>
<dbReference type="PANTHER" id="PTHR33782:SF27">
    <property type="entry name" value="PROTEIN, PUTATIVE-RELATED"/>
    <property type="match status" value="1"/>
</dbReference>
<name>A0A022RX93_ERYGU</name>
<protein>
    <submittedName>
        <fullName evidence="3">Uncharacterized protein</fullName>
    </submittedName>
</protein>
<organism evidence="3 4">
    <name type="scientific">Erythranthe guttata</name>
    <name type="common">Yellow monkey flower</name>
    <name type="synonym">Mimulus guttatus</name>
    <dbReference type="NCBI Taxonomy" id="4155"/>
    <lineage>
        <taxon>Eukaryota</taxon>
        <taxon>Viridiplantae</taxon>
        <taxon>Streptophyta</taxon>
        <taxon>Embryophyta</taxon>
        <taxon>Tracheophyta</taxon>
        <taxon>Spermatophyta</taxon>
        <taxon>Magnoliopsida</taxon>
        <taxon>eudicotyledons</taxon>
        <taxon>Gunneridae</taxon>
        <taxon>Pentapetalae</taxon>
        <taxon>asterids</taxon>
        <taxon>lamiids</taxon>
        <taxon>Lamiales</taxon>
        <taxon>Phrymaceae</taxon>
        <taxon>Erythranthe</taxon>
    </lineage>
</organism>
<accession>A0A022RX93</accession>
<evidence type="ECO:0000313" key="3">
    <source>
        <dbReference type="EMBL" id="EYU44591.1"/>
    </source>
</evidence>
<feature type="transmembrane region" description="Helical" evidence="2">
    <location>
        <begin position="55"/>
        <end position="76"/>
    </location>
</feature>
<dbReference type="eggNOG" id="ENOG502S629">
    <property type="taxonomic scope" value="Eukaryota"/>
</dbReference>
<feature type="region of interest" description="Disordered" evidence="1">
    <location>
        <begin position="1"/>
        <end position="20"/>
    </location>
</feature>
<dbReference type="EMBL" id="KI630214">
    <property type="protein sequence ID" value="EYU44591.1"/>
    <property type="molecule type" value="Genomic_DNA"/>
</dbReference>